<organism evidence="2">
    <name type="scientific">Streptococcus infantis SK1302</name>
    <dbReference type="NCBI Taxonomy" id="871237"/>
    <lineage>
        <taxon>Bacteria</taxon>
        <taxon>Bacillati</taxon>
        <taxon>Bacillota</taxon>
        <taxon>Bacilli</taxon>
        <taxon>Lactobacillales</taxon>
        <taxon>Streptococcaceae</taxon>
        <taxon>Streptococcus</taxon>
    </lineage>
</organism>
<feature type="compositionally biased region" description="Polar residues" evidence="1">
    <location>
        <begin position="302"/>
        <end position="311"/>
    </location>
</feature>
<dbReference type="EMBL" id="AEDY01000018">
    <property type="protein sequence ID" value="EFO55111.1"/>
    <property type="molecule type" value="Genomic_DNA"/>
</dbReference>
<evidence type="ECO:0000313" key="2">
    <source>
        <dbReference type="EMBL" id="EFO55111.1"/>
    </source>
</evidence>
<gene>
    <name evidence="2" type="ORF">SIN_0168</name>
</gene>
<evidence type="ECO:0000256" key="1">
    <source>
        <dbReference type="SAM" id="MobiDB-lite"/>
    </source>
</evidence>
<protein>
    <submittedName>
        <fullName evidence="2">Uncharacterized protein</fullName>
    </submittedName>
</protein>
<accession>A0ABP2JCV5</accession>
<feature type="compositionally biased region" description="Basic and acidic residues" evidence="1">
    <location>
        <begin position="290"/>
        <end position="300"/>
    </location>
</feature>
<sequence>MLNKNKDNAQAVLDGTGTTAILDERKHAQNNLTTKNQNLKMLLKSWMMPNVQMLKSRDIAKLEGEKADAEATSASTAKTLQDATEKANGTASALTVAQQNKDNAQAVLDGTGTTAILDERKNAKADLATKKSEFKDATTNLENAKRADAKKAEKVAGATTNLKEATATLKQAEGDLLDAQTAANQASDELKNKKKAEKKAQETLDVSKGKVAGVTKELNDAKVDLKAKEATLASATGTLADAKRADAQKAEQLDLLDEAKAQAEGEESKTATALTKAQGGANLASTKLQEATKDEKDAKDSLVSSESQLEGVTTERDDAKADLATKQSKKDDAERKLDEAKNTDAQKRSDIQDLKTLKGQQEDTVRETTQELTDATSVAKNAENAKNEADKAVDTLEKQIAAIKNLTIPQLPQNVIVAYKTYLNDASEANKQALNNAIQAWYKGGKYDFGTRQFEWSDNLQTTVFKGWANKKYRFAN</sequence>
<feature type="compositionally biased region" description="Basic and acidic residues" evidence="1">
    <location>
        <begin position="313"/>
        <end position="369"/>
    </location>
</feature>
<name>A0ABP2JCV5_9STRE</name>
<feature type="compositionally biased region" description="Basic and acidic residues" evidence="1">
    <location>
        <begin position="257"/>
        <end position="269"/>
    </location>
</feature>
<proteinExistence type="predicted"/>
<comment type="caution">
    <text evidence="2">The sequence shown here is derived from an EMBL/GenBank/DDBJ whole genome shotgun (WGS) entry which is preliminary data.</text>
</comment>
<feature type="region of interest" description="Disordered" evidence="1">
    <location>
        <begin position="257"/>
        <end position="389"/>
    </location>
</feature>
<reference evidence="2" key="1">
    <citation type="submission" date="2010-09" db="EMBL/GenBank/DDBJ databases">
        <authorList>
            <person name="Daugherty S.C."/>
            <person name="Kilian M."/>
            <person name="Tettelin H."/>
        </authorList>
    </citation>
    <scope>NUCLEOTIDE SEQUENCE [LARGE SCALE GENOMIC DNA]</scope>
    <source>
        <strain evidence="2">SK1302</strain>
    </source>
</reference>